<dbReference type="OrthoDB" id="5406607at2759"/>
<dbReference type="AlphaFoldDB" id="A0A9P6G5L7"/>
<feature type="region of interest" description="Disordered" evidence="1">
    <location>
        <begin position="107"/>
        <end position="137"/>
    </location>
</feature>
<evidence type="ECO:0000256" key="1">
    <source>
        <dbReference type="SAM" id="MobiDB-lite"/>
    </source>
</evidence>
<reference evidence="2" key="1">
    <citation type="journal article" date="2020" name="Mol. Plant Microbe Interact.">
        <title>Genome Sequence of the Biocontrol Agent Coniothyrium minitans strain Conio (IMI 134523).</title>
        <authorList>
            <person name="Patel D."/>
            <person name="Shittu T.A."/>
            <person name="Baroncelli R."/>
            <person name="Muthumeenakshi S."/>
            <person name="Osborne T.H."/>
            <person name="Janganan T.K."/>
            <person name="Sreenivasaprasad S."/>
        </authorList>
    </citation>
    <scope>NUCLEOTIDE SEQUENCE</scope>
    <source>
        <strain evidence="2">Conio</strain>
    </source>
</reference>
<dbReference type="EMBL" id="WJXW01000018">
    <property type="protein sequence ID" value="KAF9728880.1"/>
    <property type="molecule type" value="Genomic_DNA"/>
</dbReference>
<gene>
    <name evidence="2" type="ORF">PMIN01_13260</name>
</gene>
<evidence type="ECO:0000313" key="2">
    <source>
        <dbReference type="EMBL" id="KAF9728880.1"/>
    </source>
</evidence>
<proteinExistence type="predicted"/>
<organism evidence="2 3">
    <name type="scientific">Paraphaeosphaeria minitans</name>
    <dbReference type="NCBI Taxonomy" id="565426"/>
    <lineage>
        <taxon>Eukaryota</taxon>
        <taxon>Fungi</taxon>
        <taxon>Dikarya</taxon>
        <taxon>Ascomycota</taxon>
        <taxon>Pezizomycotina</taxon>
        <taxon>Dothideomycetes</taxon>
        <taxon>Pleosporomycetidae</taxon>
        <taxon>Pleosporales</taxon>
        <taxon>Massarineae</taxon>
        <taxon>Didymosphaeriaceae</taxon>
        <taxon>Paraphaeosphaeria</taxon>
    </lineage>
</organism>
<sequence>MNFTISVPPGTTNHGDPRLICQPPQWSDYVIFYFGNYLAHAATVRSPPGETWKGVAWSAATALFLPFTGLFQGVQHLLHFPASKSREQALRKAAASGAICTVVKMRKRNPKSDDSQDAESQATVPDGQEPDWWPGRRTPRLSRWRKIQGITITPPGYEIVVVPKIFPLKLRCDKPDDISEEDWKKVVADLDLPCNYNVPKALISLVQAFWGIVTIYEARGNQIDMYGYAAFGLTVVPYAVMSITNLLAGLVRPEYPCMFLASSPDLVEASRCNGRFDCIVADINTNSAIVRKYNFRPPSYPLNPRNAIRIASRSLKAFHKSLKSRLREYVYSTGMDSGLAARKLCFALLPPVHEAEFHKKSTAARSLY</sequence>
<dbReference type="Proteomes" id="UP000756921">
    <property type="component" value="Unassembled WGS sequence"/>
</dbReference>
<name>A0A9P6G5L7_9PLEO</name>
<accession>A0A9P6G5L7</accession>
<keyword evidence="3" id="KW-1185">Reference proteome</keyword>
<protein>
    <submittedName>
        <fullName evidence="2">Uncharacterized protein</fullName>
    </submittedName>
</protein>
<evidence type="ECO:0000313" key="3">
    <source>
        <dbReference type="Proteomes" id="UP000756921"/>
    </source>
</evidence>
<comment type="caution">
    <text evidence="2">The sequence shown here is derived from an EMBL/GenBank/DDBJ whole genome shotgun (WGS) entry which is preliminary data.</text>
</comment>